<gene>
    <name evidence="1" type="ORF">L1987_20549</name>
</gene>
<keyword evidence="2" id="KW-1185">Reference proteome</keyword>
<name>A0ACB9ITS5_9ASTR</name>
<reference evidence="1 2" key="2">
    <citation type="journal article" date="2022" name="Mol. Ecol. Resour.">
        <title>The genomes of chicory, endive, great burdock and yacon provide insights into Asteraceae paleo-polyploidization history and plant inulin production.</title>
        <authorList>
            <person name="Fan W."/>
            <person name="Wang S."/>
            <person name="Wang H."/>
            <person name="Wang A."/>
            <person name="Jiang F."/>
            <person name="Liu H."/>
            <person name="Zhao H."/>
            <person name="Xu D."/>
            <person name="Zhang Y."/>
        </authorList>
    </citation>
    <scope>NUCLEOTIDE SEQUENCE [LARGE SCALE GENOMIC DNA]</scope>
    <source>
        <strain evidence="2">cv. Yunnan</strain>
        <tissue evidence="1">Leaves</tissue>
    </source>
</reference>
<organism evidence="1 2">
    <name type="scientific">Smallanthus sonchifolius</name>
    <dbReference type="NCBI Taxonomy" id="185202"/>
    <lineage>
        <taxon>Eukaryota</taxon>
        <taxon>Viridiplantae</taxon>
        <taxon>Streptophyta</taxon>
        <taxon>Embryophyta</taxon>
        <taxon>Tracheophyta</taxon>
        <taxon>Spermatophyta</taxon>
        <taxon>Magnoliopsida</taxon>
        <taxon>eudicotyledons</taxon>
        <taxon>Gunneridae</taxon>
        <taxon>Pentapetalae</taxon>
        <taxon>asterids</taxon>
        <taxon>campanulids</taxon>
        <taxon>Asterales</taxon>
        <taxon>Asteraceae</taxon>
        <taxon>Asteroideae</taxon>
        <taxon>Heliantheae alliance</taxon>
        <taxon>Millerieae</taxon>
        <taxon>Smallanthus</taxon>
    </lineage>
</organism>
<dbReference type="EMBL" id="CM042024">
    <property type="protein sequence ID" value="KAI3810903.1"/>
    <property type="molecule type" value="Genomic_DNA"/>
</dbReference>
<reference evidence="2" key="1">
    <citation type="journal article" date="2022" name="Mol. Ecol. Resour.">
        <title>The genomes of chicory, endive, great burdock and yacon provide insights into Asteraceae palaeo-polyploidization history and plant inulin production.</title>
        <authorList>
            <person name="Fan W."/>
            <person name="Wang S."/>
            <person name="Wang H."/>
            <person name="Wang A."/>
            <person name="Jiang F."/>
            <person name="Liu H."/>
            <person name="Zhao H."/>
            <person name="Xu D."/>
            <person name="Zhang Y."/>
        </authorList>
    </citation>
    <scope>NUCLEOTIDE SEQUENCE [LARGE SCALE GENOMIC DNA]</scope>
    <source>
        <strain evidence="2">cv. Yunnan</strain>
    </source>
</reference>
<protein>
    <submittedName>
        <fullName evidence="1">Uncharacterized protein</fullName>
    </submittedName>
</protein>
<comment type="caution">
    <text evidence="1">The sequence shown here is derived from an EMBL/GenBank/DDBJ whole genome shotgun (WGS) entry which is preliminary data.</text>
</comment>
<proteinExistence type="predicted"/>
<accession>A0ACB9ITS5</accession>
<evidence type="ECO:0000313" key="1">
    <source>
        <dbReference type="EMBL" id="KAI3810903.1"/>
    </source>
</evidence>
<dbReference type="Proteomes" id="UP001056120">
    <property type="component" value="Linkage Group LG07"/>
</dbReference>
<evidence type="ECO:0000313" key="2">
    <source>
        <dbReference type="Proteomes" id="UP001056120"/>
    </source>
</evidence>
<sequence>MATHVKNTHRLSLAMYTTEHCEDIPTDILVQVGEAKFPLHKYCEGNLANLTHGFLTHVALTSLSGAITVLKSCEHLLPVAQRLNIVNQRVDVVSAKACNEAVFPSCSPPNWWAEELTNLHITFFQKIIDSMKSHGAKTITIACAITTYAKISLPSIIFNRSTDGIIKSPISDLSFTSRHKKREILDSLVALLPDETQQPIISINFLCSLLRVEQNGNYRRKLEKQISAILEHATVDDLLILSLRFDGERLRDMESVRRIVMGFVEKEKSRSSDAMLRVAKTIDAYLSEIARDTEVSISHGIANLVPKNVREVDDRLYRAIDLYLQAHPNMDEIEREKVCNAMDPLKLSMEARLHASQNKRLPLQIVLHTLYFDQLQVRSGQSTPSAQNMRLQVNADAKLAKENEELRHELLWMKMYVTIRWALK</sequence>